<dbReference type="InParanoid" id="B7PWH1"/>
<accession>B7PWH1</accession>
<organism>
    <name type="scientific">Ixodes scapularis</name>
    <name type="common">Black-legged tick</name>
    <name type="synonym">Deer tick</name>
    <dbReference type="NCBI Taxonomy" id="6945"/>
    <lineage>
        <taxon>Eukaryota</taxon>
        <taxon>Metazoa</taxon>
        <taxon>Ecdysozoa</taxon>
        <taxon>Arthropoda</taxon>
        <taxon>Chelicerata</taxon>
        <taxon>Arachnida</taxon>
        <taxon>Acari</taxon>
        <taxon>Parasitiformes</taxon>
        <taxon>Ixodida</taxon>
        <taxon>Ixodoidea</taxon>
        <taxon>Ixodidae</taxon>
        <taxon>Ixodinae</taxon>
        <taxon>Ixodes</taxon>
    </lineage>
</organism>
<proteinExistence type="predicted"/>
<dbReference type="Proteomes" id="UP000001555">
    <property type="component" value="Unassembled WGS sequence"/>
</dbReference>
<reference evidence="1 3" key="1">
    <citation type="submission" date="2008-03" db="EMBL/GenBank/DDBJ databases">
        <title>Annotation of Ixodes scapularis.</title>
        <authorList>
            <consortium name="Ixodes scapularis Genome Project Consortium"/>
            <person name="Caler E."/>
            <person name="Hannick L.I."/>
            <person name="Bidwell S."/>
            <person name="Joardar V."/>
            <person name="Thiagarajan M."/>
            <person name="Amedeo P."/>
            <person name="Galinsky K.J."/>
            <person name="Schobel S."/>
            <person name="Inman J."/>
            <person name="Hostetler J."/>
            <person name="Miller J."/>
            <person name="Hammond M."/>
            <person name="Megy K."/>
            <person name="Lawson D."/>
            <person name="Kodira C."/>
            <person name="Sutton G."/>
            <person name="Meyer J."/>
            <person name="Hill C.A."/>
            <person name="Birren B."/>
            <person name="Nene V."/>
            <person name="Collins F."/>
            <person name="Alarcon-Chaidez F."/>
            <person name="Wikel S."/>
            <person name="Strausberg R."/>
        </authorList>
    </citation>
    <scope>NUCLEOTIDE SEQUENCE [LARGE SCALE GENOMIC DNA]</scope>
    <source>
        <strain evidence="3">Wikel</strain>
        <strain evidence="1">Wikel colony</strain>
    </source>
</reference>
<dbReference type="EnsemblMetazoa" id="ISCW007460-RA">
    <property type="protein sequence ID" value="ISCW007460-PA"/>
    <property type="gene ID" value="ISCW007460"/>
</dbReference>
<evidence type="ECO:0000313" key="3">
    <source>
        <dbReference type="Proteomes" id="UP000001555"/>
    </source>
</evidence>
<evidence type="ECO:0000313" key="1">
    <source>
        <dbReference type="EMBL" id="EEC10943.1"/>
    </source>
</evidence>
<dbReference type="EMBL" id="DS808140">
    <property type="protein sequence ID" value="EEC10943.1"/>
    <property type="molecule type" value="Genomic_DNA"/>
</dbReference>
<dbReference type="VEuPathDB" id="VectorBase:ISCI007460"/>
<name>B7PWH1_IXOSC</name>
<dbReference type="AlphaFoldDB" id="B7PWH1"/>
<protein>
    <submittedName>
        <fullName evidence="1 2">Uncharacterized protein</fullName>
    </submittedName>
</protein>
<gene>
    <name evidence="1" type="ORF">IscW_ISCW007460</name>
</gene>
<evidence type="ECO:0000313" key="2">
    <source>
        <dbReference type="EnsemblMetazoa" id="ISCW007460-PA"/>
    </source>
</evidence>
<dbReference type="HOGENOM" id="CLU_1770127_0_0_1"/>
<keyword evidence="3" id="KW-1185">Reference proteome</keyword>
<sequence>MGARGLSLIINPRRNQSGLPAASLFHGAYISVVRRTLSNSRYLCTSARIGVQSRRAARGLCARAPRSVPIMRPTSVPAASVLLGLALCAMLLGDAQAHHLKHKIKLKKLAKLAIVAKVLKPKIIPLPLPIPIPIKSVPFPVLCSVSS</sequence>
<dbReference type="VEuPathDB" id="VectorBase:ISCW007460"/>
<dbReference type="PaxDb" id="6945-B7PWH1"/>
<dbReference type="EMBL" id="ABJB010837790">
    <property type="status" value="NOT_ANNOTATED_CDS"/>
    <property type="molecule type" value="Genomic_DNA"/>
</dbReference>
<reference evidence="2" key="2">
    <citation type="submission" date="2020-05" db="UniProtKB">
        <authorList>
            <consortium name="EnsemblMetazoa"/>
        </authorList>
    </citation>
    <scope>IDENTIFICATION</scope>
    <source>
        <strain evidence="2">wikel</strain>
    </source>
</reference>